<keyword evidence="1" id="KW-0472">Membrane</keyword>
<accession>A0A1L9S0K4</accession>
<dbReference type="Proteomes" id="UP000184383">
    <property type="component" value="Unassembled WGS sequence"/>
</dbReference>
<evidence type="ECO:0000256" key="1">
    <source>
        <dbReference type="SAM" id="Phobius"/>
    </source>
</evidence>
<evidence type="ECO:0000313" key="2">
    <source>
        <dbReference type="EMBL" id="OJJ40699.1"/>
    </source>
</evidence>
<sequence length="53" mass="6209">MGCSDWRKKRSGLLFWDPASRLTMVCFMCCFIYTLCDLRAFISGNFEYLSPDI</sequence>
<organism evidence="2 3">
    <name type="scientific">Aspergillus wentii DTO 134E9</name>
    <dbReference type="NCBI Taxonomy" id="1073089"/>
    <lineage>
        <taxon>Eukaryota</taxon>
        <taxon>Fungi</taxon>
        <taxon>Dikarya</taxon>
        <taxon>Ascomycota</taxon>
        <taxon>Pezizomycotina</taxon>
        <taxon>Eurotiomycetes</taxon>
        <taxon>Eurotiomycetidae</taxon>
        <taxon>Eurotiales</taxon>
        <taxon>Aspergillaceae</taxon>
        <taxon>Aspergillus</taxon>
        <taxon>Aspergillus subgen. Cremei</taxon>
    </lineage>
</organism>
<evidence type="ECO:0000313" key="3">
    <source>
        <dbReference type="Proteomes" id="UP000184383"/>
    </source>
</evidence>
<protein>
    <submittedName>
        <fullName evidence="2">Uncharacterized protein</fullName>
    </submittedName>
</protein>
<gene>
    <name evidence="2" type="ORF">ASPWEDRAFT_145670</name>
</gene>
<dbReference type="EMBL" id="KV878209">
    <property type="protein sequence ID" value="OJJ40699.1"/>
    <property type="molecule type" value="Genomic_DNA"/>
</dbReference>
<proteinExistence type="predicted"/>
<reference evidence="3" key="1">
    <citation type="journal article" date="2017" name="Genome Biol.">
        <title>Comparative genomics reveals high biological diversity and specific adaptations in the industrially and medically important fungal genus Aspergillus.</title>
        <authorList>
            <person name="de Vries R.P."/>
            <person name="Riley R."/>
            <person name="Wiebenga A."/>
            <person name="Aguilar-Osorio G."/>
            <person name="Amillis S."/>
            <person name="Uchima C.A."/>
            <person name="Anderluh G."/>
            <person name="Asadollahi M."/>
            <person name="Askin M."/>
            <person name="Barry K."/>
            <person name="Battaglia E."/>
            <person name="Bayram O."/>
            <person name="Benocci T."/>
            <person name="Braus-Stromeyer S.A."/>
            <person name="Caldana C."/>
            <person name="Canovas D."/>
            <person name="Cerqueira G.C."/>
            <person name="Chen F."/>
            <person name="Chen W."/>
            <person name="Choi C."/>
            <person name="Clum A."/>
            <person name="Dos Santos R.A."/>
            <person name="Damasio A.R."/>
            <person name="Diallinas G."/>
            <person name="Emri T."/>
            <person name="Fekete E."/>
            <person name="Flipphi M."/>
            <person name="Freyberg S."/>
            <person name="Gallo A."/>
            <person name="Gournas C."/>
            <person name="Habgood R."/>
            <person name="Hainaut M."/>
            <person name="Harispe M.L."/>
            <person name="Henrissat B."/>
            <person name="Hilden K.S."/>
            <person name="Hope R."/>
            <person name="Hossain A."/>
            <person name="Karabika E."/>
            <person name="Karaffa L."/>
            <person name="Karanyi Z."/>
            <person name="Krasevec N."/>
            <person name="Kuo A."/>
            <person name="Kusch H."/>
            <person name="LaButti K."/>
            <person name="Lagendijk E.L."/>
            <person name="Lapidus A."/>
            <person name="Levasseur A."/>
            <person name="Lindquist E."/>
            <person name="Lipzen A."/>
            <person name="Logrieco A.F."/>
            <person name="MacCabe A."/>
            <person name="Maekelae M.R."/>
            <person name="Malavazi I."/>
            <person name="Melin P."/>
            <person name="Meyer V."/>
            <person name="Mielnichuk N."/>
            <person name="Miskei M."/>
            <person name="Molnar A.P."/>
            <person name="Mule G."/>
            <person name="Ngan C.Y."/>
            <person name="Orejas M."/>
            <person name="Orosz E."/>
            <person name="Ouedraogo J.P."/>
            <person name="Overkamp K.M."/>
            <person name="Park H.-S."/>
            <person name="Perrone G."/>
            <person name="Piumi F."/>
            <person name="Punt P.J."/>
            <person name="Ram A.F."/>
            <person name="Ramon A."/>
            <person name="Rauscher S."/>
            <person name="Record E."/>
            <person name="Riano-Pachon D.M."/>
            <person name="Robert V."/>
            <person name="Roehrig J."/>
            <person name="Ruller R."/>
            <person name="Salamov A."/>
            <person name="Salih N.S."/>
            <person name="Samson R.A."/>
            <person name="Sandor E."/>
            <person name="Sanguinetti M."/>
            <person name="Schuetze T."/>
            <person name="Sepcic K."/>
            <person name="Shelest E."/>
            <person name="Sherlock G."/>
            <person name="Sophianopoulou V."/>
            <person name="Squina F.M."/>
            <person name="Sun H."/>
            <person name="Susca A."/>
            <person name="Todd R.B."/>
            <person name="Tsang A."/>
            <person name="Unkles S.E."/>
            <person name="van de Wiele N."/>
            <person name="van Rossen-Uffink D."/>
            <person name="Oliveira J.V."/>
            <person name="Vesth T.C."/>
            <person name="Visser J."/>
            <person name="Yu J.-H."/>
            <person name="Zhou M."/>
            <person name="Andersen M.R."/>
            <person name="Archer D.B."/>
            <person name="Baker S.E."/>
            <person name="Benoit I."/>
            <person name="Brakhage A.A."/>
            <person name="Braus G.H."/>
            <person name="Fischer R."/>
            <person name="Frisvad J.C."/>
            <person name="Goldman G.H."/>
            <person name="Houbraken J."/>
            <person name="Oakley B."/>
            <person name="Pocsi I."/>
            <person name="Scazzocchio C."/>
            <person name="Seiboth B."/>
            <person name="vanKuyk P.A."/>
            <person name="Wortman J."/>
            <person name="Dyer P.S."/>
            <person name="Grigoriev I.V."/>
        </authorList>
    </citation>
    <scope>NUCLEOTIDE SEQUENCE [LARGE SCALE GENOMIC DNA]</scope>
    <source>
        <strain evidence="3">DTO 134E9</strain>
    </source>
</reference>
<dbReference type="GeneID" id="63745339"/>
<keyword evidence="1" id="KW-1133">Transmembrane helix</keyword>
<dbReference type="RefSeq" id="XP_040694375.1">
    <property type="nucleotide sequence ID" value="XM_040829491.1"/>
</dbReference>
<feature type="transmembrane region" description="Helical" evidence="1">
    <location>
        <begin position="21"/>
        <end position="42"/>
    </location>
</feature>
<keyword evidence="1" id="KW-0812">Transmembrane</keyword>
<name>A0A1L9S0K4_ASPWE</name>
<keyword evidence="3" id="KW-1185">Reference proteome</keyword>
<dbReference type="AlphaFoldDB" id="A0A1L9S0K4"/>
<dbReference type="VEuPathDB" id="FungiDB:ASPWEDRAFT_145670"/>